<dbReference type="AlphaFoldDB" id="A0A2P6PZ57"/>
<gene>
    <name evidence="2" type="ORF">RchiOBHm_Chr6g0302801</name>
</gene>
<dbReference type="InterPro" id="IPR040305">
    <property type="entry name" value="At1g75730-like"/>
</dbReference>
<keyword evidence="3" id="KW-1185">Reference proteome</keyword>
<accession>A0A2P6PZ57</accession>
<dbReference type="OMA" id="DCEMGCD"/>
<feature type="compositionally biased region" description="Polar residues" evidence="1">
    <location>
        <begin position="105"/>
        <end position="114"/>
    </location>
</feature>
<organism evidence="2 3">
    <name type="scientific">Rosa chinensis</name>
    <name type="common">China rose</name>
    <dbReference type="NCBI Taxonomy" id="74649"/>
    <lineage>
        <taxon>Eukaryota</taxon>
        <taxon>Viridiplantae</taxon>
        <taxon>Streptophyta</taxon>
        <taxon>Embryophyta</taxon>
        <taxon>Tracheophyta</taxon>
        <taxon>Spermatophyta</taxon>
        <taxon>Magnoliopsida</taxon>
        <taxon>eudicotyledons</taxon>
        <taxon>Gunneridae</taxon>
        <taxon>Pentapetalae</taxon>
        <taxon>rosids</taxon>
        <taxon>fabids</taxon>
        <taxon>Rosales</taxon>
        <taxon>Rosaceae</taxon>
        <taxon>Rosoideae</taxon>
        <taxon>Rosoideae incertae sedis</taxon>
        <taxon>Rosa</taxon>
    </lineage>
</organism>
<proteinExistence type="predicted"/>
<dbReference type="PANTHER" id="PTHR34792">
    <property type="entry name" value="OS02G0121500 PROTEIN"/>
    <property type="match status" value="1"/>
</dbReference>
<evidence type="ECO:0000313" key="3">
    <source>
        <dbReference type="Proteomes" id="UP000238479"/>
    </source>
</evidence>
<protein>
    <submittedName>
        <fullName evidence="2">Uncharacterized protein</fullName>
    </submittedName>
</protein>
<reference evidence="2 3" key="1">
    <citation type="journal article" date="2018" name="Nat. Genet.">
        <title>The Rosa genome provides new insights in the design of modern roses.</title>
        <authorList>
            <person name="Bendahmane M."/>
        </authorList>
    </citation>
    <scope>NUCLEOTIDE SEQUENCE [LARGE SCALE GENOMIC DNA]</scope>
    <source>
        <strain evidence="3">cv. Old Blush</strain>
    </source>
</reference>
<dbReference type="PANTHER" id="PTHR34792:SF1">
    <property type="entry name" value="OS02G0121500 PROTEIN"/>
    <property type="match status" value="1"/>
</dbReference>
<comment type="caution">
    <text evidence="2">The sequence shown here is derived from an EMBL/GenBank/DDBJ whole genome shotgun (WGS) entry which is preliminary data.</text>
</comment>
<evidence type="ECO:0000256" key="1">
    <source>
        <dbReference type="SAM" id="MobiDB-lite"/>
    </source>
</evidence>
<dbReference type="EMBL" id="PDCK01000044">
    <property type="protein sequence ID" value="PRQ27201.1"/>
    <property type="molecule type" value="Genomic_DNA"/>
</dbReference>
<dbReference type="Gramene" id="PRQ27201">
    <property type="protein sequence ID" value="PRQ27201"/>
    <property type="gene ID" value="RchiOBHm_Chr6g0302801"/>
</dbReference>
<name>A0A2P6PZ57_ROSCH</name>
<feature type="region of interest" description="Disordered" evidence="1">
    <location>
        <begin position="96"/>
        <end position="121"/>
    </location>
</feature>
<dbReference type="Proteomes" id="UP000238479">
    <property type="component" value="Chromosome 6"/>
</dbReference>
<sequence length="756" mass="82492">MDKQLARRFKQSSGHKLFSGAGGDFVLLEKSKKERIRKLSTIGRGATCSSLEMDCDVSHREDEEELPSKRIKLPRKSMGDSNGGVHLASVPRKLRSAMKKRHRQSTSPSLSNSRKLLGGTESLNCDGVKKPCLKQGDRSPKETVSGPITKDEEEVVETLYALAGLVFPNNEANGNGKVESETLDANASALPESKNSPAPAVEVGDIKLDPVFPCRATSSTSPSYVEGFTKGTDQVDLLNNPSTHYQPEFPNSGTLCIDSNNNVSHNQINISSLSAKVEQCNEKRFSNAVNFRDPSELSLDSRLTQTVQQLTSVFSRKPEIAVELGTNIGSQVQKHDMLQESREKGSGLWPGLASNVSHGAKSDSPLLQSPAATMPPWMDAALSTSRASIQNGSSFAKVTKVVNGTRSCKKCAAHVYISHLIQSLKSSDSKDQLLLQPCQMRAHEGSEQGAFLGVNTYTNVKSGFNEVVSSSSIRISTAEKVSNEAKNGILQHKMLRLDQPSYTLASGAHTSPKQIFDFLSLSAGGGSSGNNDSFSRGRYAMEPSSEAQVPYLHSPVQHHNLIPFPLTRSRYSSSASLDSHPPVAQQGQLLPSYSNPFCVSQANVTALTKQPIQQQKLHLQQQQQQFHLQQHQQQQLHLQQQQQRFWAAQFAAQYRPAGTLAATAPSPSWQNIKQENCTLNQCGQALLSPSPSTLELVGPKYAPLSHQQQQQMPVTSFPPDRVKLSDHHLPSVYEESVGGYRAASALPLQLLCNERL</sequence>
<evidence type="ECO:0000313" key="2">
    <source>
        <dbReference type="EMBL" id="PRQ27201.1"/>
    </source>
</evidence>